<comment type="caution">
    <text evidence="1">The sequence shown here is derived from an EMBL/GenBank/DDBJ whole genome shotgun (WGS) entry which is preliminary data.</text>
</comment>
<evidence type="ECO:0000313" key="1">
    <source>
        <dbReference type="EMBL" id="RXR28972.1"/>
    </source>
</evidence>
<protein>
    <submittedName>
        <fullName evidence="1">Uncharacterized protein</fullName>
    </submittedName>
</protein>
<reference evidence="2" key="1">
    <citation type="submission" date="2019-01" db="EMBL/GenBank/DDBJ databases">
        <title>Cytophagaceae bacterium strain CAR-16.</title>
        <authorList>
            <person name="Chen W.-M."/>
        </authorList>
    </citation>
    <scope>NUCLEOTIDE SEQUENCE [LARGE SCALE GENOMIC DNA]</scope>
    <source>
        <strain evidence="2">CHR27</strain>
    </source>
</reference>
<keyword evidence="2" id="KW-1185">Reference proteome</keyword>
<gene>
    <name evidence="1" type="ORF">EQG66_07795</name>
</gene>
<name>A0A4Q1KHI1_9SPHN</name>
<dbReference type="Proteomes" id="UP000290958">
    <property type="component" value="Unassembled WGS sequence"/>
</dbReference>
<evidence type="ECO:0000313" key="2">
    <source>
        <dbReference type="Proteomes" id="UP000290958"/>
    </source>
</evidence>
<dbReference type="EMBL" id="SBKP01000006">
    <property type="protein sequence ID" value="RXR28972.1"/>
    <property type="molecule type" value="Genomic_DNA"/>
</dbReference>
<dbReference type="OrthoDB" id="9928381at2"/>
<dbReference type="RefSeq" id="WP_129404036.1">
    <property type="nucleotide sequence ID" value="NZ_SBKP01000006.1"/>
</dbReference>
<accession>A0A4Q1KHI1</accession>
<dbReference type="AlphaFoldDB" id="A0A4Q1KHI1"/>
<proteinExistence type="predicted"/>
<organism evidence="1 2">
    <name type="scientific">Sphingobium fluviale</name>
    <dbReference type="NCBI Taxonomy" id="2506423"/>
    <lineage>
        <taxon>Bacteria</taxon>
        <taxon>Pseudomonadati</taxon>
        <taxon>Pseudomonadota</taxon>
        <taxon>Alphaproteobacteria</taxon>
        <taxon>Sphingomonadales</taxon>
        <taxon>Sphingomonadaceae</taxon>
        <taxon>Sphingobium</taxon>
    </lineage>
</organism>
<sequence length="64" mass="7046">MKTAGIAIDKWKLAIFKRHLDAAGYSYTEHPGLTADSLILKVKAEFVAPLQKVVEAAQMECKLS</sequence>